<keyword evidence="1" id="KW-0812">Transmembrane</keyword>
<comment type="caution">
    <text evidence="2">The sequence shown here is derived from an EMBL/GenBank/DDBJ whole genome shotgun (WGS) entry which is preliminary data.</text>
</comment>
<feature type="non-terminal residue" evidence="2">
    <location>
        <position position="1"/>
    </location>
</feature>
<accession>A0A371H7Y7</accession>
<dbReference type="AlphaFoldDB" id="A0A371H7Y7"/>
<keyword evidence="3" id="KW-1185">Reference proteome</keyword>
<dbReference type="EMBL" id="QJKJ01003375">
    <property type="protein sequence ID" value="RDX98783.1"/>
    <property type="molecule type" value="Genomic_DNA"/>
</dbReference>
<evidence type="ECO:0000313" key="3">
    <source>
        <dbReference type="Proteomes" id="UP000257109"/>
    </source>
</evidence>
<keyword evidence="1" id="KW-1133">Transmembrane helix</keyword>
<feature type="non-terminal residue" evidence="2">
    <location>
        <position position="124"/>
    </location>
</feature>
<protein>
    <submittedName>
        <fullName evidence="2">Uncharacterized protein</fullName>
    </submittedName>
</protein>
<proteinExistence type="predicted"/>
<gene>
    <name evidence="2" type="ORF">CR513_18253</name>
</gene>
<name>A0A371H7Y7_MUCPR</name>
<dbReference type="Proteomes" id="UP000257109">
    <property type="component" value="Unassembled WGS sequence"/>
</dbReference>
<organism evidence="2 3">
    <name type="scientific">Mucuna pruriens</name>
    <name type="common">Velvet bean</name>
    <name type="synonym">Dolichos pruriens</name>
    <dbReference type="NCBI Taxonomy" id="157652"/>
    <lineage>
        <taxon>Eukaryota</taxon>
        <taxon>Viridiplantae</taxon>
        <taxon>Streptophyta</taxon>
        <taxon>Embryophyta</taxon>
        <taxon>Tracheophyta</taxon>
        <taxon>Spermatophyta</taxon>
        <taxon>Magnoliopsida</taxon>
        <taxon>eudicotyledons</taxon>
        <taxon>Gunneridae</taxon>
        <taxon>Pentapetalae</taxon>
        <taxon>rosids</taxon>
        <taxon>fabids</taxon>
        <taxon>Fabales</taxon>
        <taxon>Fabaceae</taxon>
        <taxon>Papilionoideae</taxon>
        <taxon>50 kb inversion clade</taxon>
        <taxon>NPAAA clade</taxon>
        <taxon>indigoferoid/millettioid clade</taxon>
        <taxon>Phaseoleae</taxon>
        <taxon>Mucuna</taxon>
    </lineage>
</organism>
<evidence type="ECO:0000256" key="1">
    <source>
        <dbReference type="SAM" id="Phobius"/>
    </source>
</evidence>
<sequence length="124" mass="14489">MGYPYLLGLTVTLMNLHMLLGFCLFNDLREYIDIPFLHDCQSIKVYNHLIEKAYRCLASWKTKFLSFVGRITLTQLGWGLVKDPYDLWVKILHNISAKWALSLRLRLGLTLQILDRAYPPPHII</sequence>
<keyword evidence="1" id="KW-0472">Membrane</keyword>
<evidence type="ECO:0000313" key="2">
    <source>
        <dbReference type="EMBL" id="RDX98783.1"/>
    </source>
</evidence>
<feature type="transmembrane region" description="Helical" evidence="1">
    <location>
        <begin position="6"/>
        <end position="25"/>
    </location>
</feature>
<reference evidence="2" key="1">
    <citation type="submission" date="2018-05" db="EMBL/GenBank/DDBJ databases">
        <title>Draft genome of Mucuna pruriens seed.</title>
        <authorList>
            <person name="Nnadi N.E."/>
            <person name="Vos R."/>
            <person name="Hasami M.H."/>
            <person name="Devisetty U.K."/>
            <person name="Aguiy J.C."/>
        </authorList>
    </citation>
    <scope>NUCLEOTIDE SEQUENCE [LARGE SCALE GENOMIC DNA]</scope>
    <source>
        <strain evidence="2">JCA_2017</strain>
    </source>
</reference>